<organism evidence="2 3">
    <name type="scientific">Exophiala bonariae</name>
    <dbReference type="NCBI Taxonomy" id="1690606"/>
    <lineage>
        <taxon>Eukaryota</taxon>
        <taxon>Fungi</taxon>
        <taxon>Dikarya</taxon>
        <taxon>Ascomycota</taxon>
        <taxon>Pezizomycotina</taxon>
        <taxon>Eurotiomycetes</taxon>
        <taxon>Chaetothyriomycetidae</taxon>
        <taxon>Chaetothyriales</taxon>
        <taxon>Herpotrichiellaceae</taxon>
        <taxon>Exophiala</taxon>
    </lineage>
</organism>
<feature type="region of interest" description="Disordered" evidence="1">
    <location>
        <begin position="443"/>
        <end position="477"/>
    </location>
</feature>
<evidence type="ECO:0000256" key="1">
    <source>
        <dbReference type="SAM" id="MobiDB-lite"/>
    </source>
</evidence>
<protein>
    <submittedName>
        <fullName evidence="2">Uncharacterized protein</fullName>
    </submittedName>
</protein>
<accession>A0AAV9NF71</accession>
<comment type="caution">
    <text evidence="2">The sequence shown here is derived from an EMBL/GenBank/DDBJ whole genome shotgun (WGS) entry which is preliminary data.</text>
</comment>
<dbReference type="AlphaFoldDB" id="A0AAV9NF71"/>
<gene>
    <name evidence="2" type="ORF">LTR84_002184</name>
</gene>
<dbReference type="EMBL" id="JAVRRD010000012">
    <property type="protein sequence ID" value="KAK5053210.1"/>
    <property type="molecule type" value="Genomic_DNA"/>
</dbReference>
<evidence type="ECO:0000313" key="3">
    <source>
        <dbReference type="Proteomes" id="UP001358417"/>
    </source>
</evidence>
<reference evidence="2 3" key="1">
    <citation type="submission" date="2023-08" db="EMBL/GenBank/DDBJ databases">
        <title>Black Yeasts Isolated from many extreme environments.</title>
        <authorList>
            <person name="Coleine C."/>
            <person name="Stajich J.E."/>
            <person name="Selbmann L."/>
        </authorList>
    </citation>
    <scope>NUCLEOTIDE SEQUENCE [LARGE SCALE GENOMIC DNA]</scope>
    <source>
        <strain evidence="2 3">CCFEE 5792</strain>
    </source>
</reference>
<dbReference type="GeneID" id="89970396"/>
<dbReference type="RefSeq" id="XP_064706652.1">
    <property type="nucleotide sequence ID" value="XM_064845798.1"/>
</dbReference>
<dbReference type="Proteomes" id="UP001358417">
    <property type="component" value="Unassembled WGS sequence"/>
</dbReference>
<name>A0AAV9NF71_9EURO</name>
<keyword evidence="3" id="KW-1185">Reference proteome</keyword>
<evidence type="ECO:0000313" key="2">
    <source>
        <dbReference type="EMBL" id="KAK5053210.1"/>
    </source>
</evidence>
<feature type="compositionally biased region" description="Polar residues" evidence="1">
    <location>
        <begin position="443"/>
        <end position="463"/>
    </location>
</feature>
<proteinExistence type="predicted"/>
<sequence>MAPSSEKGQMPNLSAEEVASLVADTKDLTDVPGTQLRKLNQGQASEKEHQGAIYKDLYRQLQITPALHDRFYLQVLRIVRNKHIDDLKRGSEASIRTLTDLLLRGFGGHVWEEYKGWLLPVDQLDEGEERLNYVRGDSEHNARFYQILANLWPRMRNVIFEIKAAPKKRGRSTGEDSPALSVDTEFDSAYLGDTDTHGFPSPSLPFHRPGAAHELRTRVLATRLSYETHSRNKPMSRKEAGAAIEALIVEVADIRAHTDPRIFEELWERYIGRLEELDHPSGLVGADQDSLIPTTEASEQTMFDATPPQAPPALSSEPFTSNGNPIPQHMPLSALVPTTPPSHMSIWISTCGVLSTSSLFSVPLVTASTMYSEHTSARSTGTTCSQAYHWPNAPVQNYDLGPFFLGVIARVDPPTSSILGWILSYGWNDRCRFIPSGLTQLMSNDEQSHGEQPSSDAPTTNGTPDPEAMDIDDAEPPFQDTELNNGHAAESAAAIAAQNADFDQEQWNTIKLGWRDFQHDLREAARMGVRLWRMKVCVLNLTP</sequence>